<feature type="region of interest" description="Disordered" evidence="12">
    <location>
        <begin position="1"/>
        <end position="40"/>
    </location>
</feature>
<comment type="catalytic activity">
    <reaction evidence="10 11">
        <text>nicotinate beta-D-ribonucleotide + ATP + H(+) = deamido-NAD(+) + diphosphate</text>
        <dbReference type="Rhea" id="RHEA:22860"/>
        <dbReference type="ChEBI" id="CHEBI:15378"/>
        <dbReference type="ChEBI" id="CHEBI:30616"/>
        <dbReference type="ChEBI" id="CHEBI:33019"/>
        <dbReference type="ChEBI" id="CHEBI:57502"/>
        <dbReference type="ChEBI" id="CHEBI:58437"/>
        <dbReference type="EC" id="2.7.7.18"/>
    </reaction>
</comment>
<feature type="compositionally biased region" description="Low complexity" evidence="12">
    <location>
        <begin position="22"/>
        <end position="32"/>
    </location>
</feature>
<evidence type="ECO:0000256" key="4">
    <source>
        <dbReference type="ARBA" id="ARBA00022642"/>
    </source>
</evidence>
<dbReference type="InterPro" id="IPR004821">
    <property type="entry name" value="Cyt_trans-like"/>
</dbReference>
<dbReference type="PANTHER" id="PTHR39321:SF3">
    <property type="entry name" value="PHOSPHOPANTETHEINE ADENYLYLTRANSFERASE"/>
    <property type="match status" value="1"/>
</dbReference>
<dbReference type="GO" id="GO:0004515">
    <property type="term" value="F:nicotinate-nucleotide adenylyltransferase activity"/>
    <property type="evidence" value="ECO:0007669"/>
    <property type="project" value="UniProtKB-UniRule"/>
</dbReference>
<reference evidence="14" key="1">
    <citation type="submission" date="2020-04" db="EMBL/GenBank/DDBJ databases">
        <title>Deep metagenomics examines the oral microbiome during advanced dental caries in children, revealing novel taxa and co-occurrences with host molecules.</title>
        <authorList>
            <person name="Baker J.L."/>
            <person name="Morton J.T."/>
            <person name="Dinis M."/>
            <person name="Alvarez R."/>
            <person name="Tran N.C."/>
            <person name="Knight R."/>
            <person name="Edlund A."/>
        </authorList>
    </citation>
    <scope>NUCLEOTIDE SEQUENCE</scope>
    <source>
        <strain evidence="14">JCVI_30_bin.13</strain>
    </source>
</reference>
<proteinExistence type="inferred from homology"/>
<protein>
    <recommendedName>
        <fullName evidence="11">Probable nicotinate-nucleotide adenylyltransferase</fullName>
        <ecNumber evidence="11">2.7.7.18</ecNumber>
    </recommendedName>
    <alternativeName>
        <fullName evidence="11">Deamido-NAD(+) diphosphorylase</fullName>
    </alternativeName>
    <alternativeName>
        <fullName evidence="11">Deamido-NAD(+) pyrophosphorylase</fullName>
    </alternativeName>
    <alternativeName>
        <fullName evidence="11">Nicotinate mononucleotide adenylyltransferase</fullName>
        <shortName evidence="11">NaMN adenylyltransferase</shortName>
    </alternativeName>
</protein>
<dbReference type="CDD" id="cd02165">
    <property type="entry name" value="NMNAT"/>
    <property type="match status" value="1"/>
</dbReference>
<evidence type="ECO:0000256" key="9">
    <source>
        <dbReference type="ARBA" id="ARBA00023027"/>
    </source>
</evidence>
<evidence type="ECO:0000256" key="7">
    <source>
        <dbReference type="ARBA" id="ARBA00022741"/>
    </source>
</evidence>
<keyword evidence="7 11" id="KW-0547">Nucleotide-binding</keyword>
<comment type="pathway">
    <text evidence="2 11">Cofactor biosynthesis; NAD(+) biosynthesis; deamido-NAD(+) from nicotinate D-ribonucleotide: step 1/1.</text>
</comment>
<evidence type="ECO:0000256" key="2">
    <source>
        <dbReference type="ARBA" id="ARBA00005019"/>
    </source>
</evidence>
<comment type="function">
    <text evidence="1 11">Catalyzes the reversible adenylation of nicotinate mononucleotide (NaMN) to nicotinic acid adenine dinucleotide (NaAD).</text>
</comment>
<evidence type="ECO:0000256" key="8">
    <source>
        <dbReference type="ARBA" id="ARBA00022840"/>
    </source>
</evidence>
<dbReference type="PANTHER" id="PTHR39321">
    <property type="entry name" value="NICOTINATE-NUCLEOTIDE ADENYLYLTRANSFERASE-RELATED"/>
    <property type="match status" value="1"/>
</dbReference>
<evidence type="ECO:0000313" key="15">
    <source>
        <dbReference type="Proteomes" id="UP000759246"/>
    </source>
</evidence>
<evidence type="ECO:0000256" key="1">
    <source>
        <dbReference type="ARBA" id="ARBA00002324"/>
    </source>
</evidence>
<gene>
    <name evidence="11" type="primary">nadD</name>
    <name evidence="14" type="ORF">HXK09_05075</name>
</gene>
<comment type="similarity">
    <text evidence="3 11">Belongs to the NadD family.</text>
</comment>
<keyword evidence="9 11" id="KW-0520">NAD</keyword>
<dbReference type="HAMAP" id="MF_00244">
    <property type="entry name" value="NaMN_adenylyltr"/>
    <property type="match status" value="1"/>
</dbReference>
<dbReference type="RefSeq" id="WP_073983498.1">
    <property type="nucleotide sequence ID" value="NZ_CAJZKY010000086.1"/>
</dbReference>
<dbReference type="NCBIfam" id="TIGR00482">
    <property type="entry name" value="nicotinate (nicotinamide) nucleotide adenylyltransferase"/>
    <property type="match status" value="1"/>
</dbReference>
<dbReference type="FunFam" id="3.40.50.620:FF:000039">
    <property type="entry name" value="Probable nicotinate-nucleotide adenylyltransferase"/>
    <property type="match status" value="1"/>
</dbReference>
<dbReference type="SUPFAM" id="SSF52374">
    <property type="entry name" value="Nucleotidylyl transferase"/>
    <property type="match status" value="1"/>
</dbReference>
<accession>A0A929RQ49</accession>
<evidence type="ECO:0000313" key="14">
    <source>
        <dbReference type="EMBL" id="MBF0966519.1"/>
    </source>
</evidence>
<dbReference type="NCBIfam" id="NF000840">
    <property type="entry name" value="PRK00071.1-3"/>
    <property type="match status" value="1"/>
</dbReference>
<dbReference type="GO" id="GO:0009435">
    <property type="term" value="P:NAD+ biosynthetic process"/>
    <property type="evidence" value="ECO:0007669"/>
    <property type="project" value="UniProtKB-UniRule"/>
</dbReference>
<evidence type="ECO:0000256" key="10">
    <source>
        <dbReference type="ARBA" id="ARBA00048721"/>
    </source>
</evidence>
<dbReference type="NCBIfam" id="TIGR00125">
    <property type="entry name" value="cyt_tran_rel"/>
    <property type="match status" value="1"/>
</dbReference>
<keyword evidence="6 11" id="KW-0548">Nucleotidyltransferase</keyword>
<dbReference type="Pfam" id="PF01467">
    <property type="entry name" value="CTP_transf_like"/>
    <property type="match status" value="1"/>
</dbReference>
<dbReference type="EC" id="2.7.7.18" evidence="11"/>
<dbReference type="OrthoDB" id="5295945at2"/>
<dbReference type="EMBL" id="JABZGF010000129">
    <property type="protein sequence ID" value="MBF0966519.1"/>
    <property type="molecule type" value="Genomic_DNA"/>
</dbReference>
<feature type="compositionally biased region" description="Low complexity" evidence="12">
    <location>
        <begin position="1"/>
        <end position="12"/>
    </location>
</feature>
<evidence type="ECO:0000256" key="12">
    <source>
        <dbReference type="SAM" id="MobiDB-lite"/>
    </source>
</evidence>
<evidence type="ECO:0000259" key="13">
    <source>
        <dbReference type="Pfam" id="PF01467"/>
    </source>
</evidence>
<keyword evidence="5 11" id="KW-0808">Transferase</keyword>
<evidence type="ECO:0000256" key="11">
    <source>
        <dbReference type="HAMAP-Rule" id="MF_00244"/>
    </source>
</evidence>
<dbReference type="InterPro" id="IPR014729">
    <property type="entry name" value="Rossmann-like_a/b/a_fold"/>
</dbReference>
<dbReference type="GO" id="GO:0005524">
    <property type="term" value="F:ATP binding"/>
    <property type="evidence" value="ECO:0007669"/>
    <property type="project" value="UniProtKB-KW"/>
</dbReference>
<dbReference type="AlphaFoldDB" id="A0A929RQ49"/>
<dbReference type="InterPro" id="IPR005248">
    <property type="entry name" value="NadD/NMNAT"/>
</dbReference>
<evidence type="ECO:0000256" key="5">
    <source>
        <dbReference type="ARBA" id="ARBA00022679"/>
    </source>
</evidence>
<sequence length="236" mass="25831">MNTQEQESAQASNEEEIERTTEATAGATAAPASPQHPPRALRRRRAIGIMGGTFDPIHHGHLVAASEVMDVFGLDQVVFVPAALQPFKAGRRVTSAEHRYLMTVIATASNPRFAVSRVDIDRGGTTFTIDTLADLATEYPDSDFYFITGADALAQIAQWKDAERLFEQAHFIGVTRPGHDLSDSPLPGRSVSLLEVPAMAISSTDCRSRVEEGKPVWYLVPDGVVQYINKYGLYRS</sequence>
<organism evidence="14 15">
    <name type="scientific">Actinomyces bouchesdurhonensis</name>
    <dbReference type="NCBI Taxonomy" id="1852361"/>
    <lineage>
        <taxon>Bacteria</taxon>
        <taxon>Bacillati</taxon>
        <taxon>Actinomycetota</taxon>
        <taxon>Actinomycetes</taxon>
        <taxon>Actinomycetales</taxon>
        <taxon>Actinomycetaceae</taxon>
        <taxon>Actinomyces</taxon>
    </lineage>
</organism>
<name>A0A929RQ49_9ACTO</name>
<comment type="caution">
    <text evidence="14">The sequence shown here is derived from an EMBL/GenBank/DDBJ whole genome shotgun (WGS) entry which is preliminary data.</text>
</comment>
<dbReference type="Gene3D" id="3.40.50.620">
    <property type="entry name" value="HUPs"/>
    <property type="match status" value="1"/>
</dbReference>
<dbReference type="Proteomes" id="UP000759246">
    <property type="component" value="Unassembled WGS sequence"/>
</dbReference>
<evidence type="ECO:0000256" key="3">
    <source>
        <dbReference type="ARBA" id="ARBA00009014"/>
    </source>
</evidence>
<feature type="domain" description="Cytidyltransferase-like" evidence="13">
    <location>
        <begin position="49"/>
        <end position="209"/>
    </location>
</feature>
<evidence type="ECO:0000256" key="6">
    <source>
        <dbReference type="ARBA" id="ARBA00022695"/>
    </source>
</evidence>
<keyword evidence="4 11" id="KW-0662">Pyridine nucleotide biosynthesis</keyword>
<keyword evidence="8 11" id="KW-0067">ATP-binding</keyword>